<dbReference type="EnsemblPlants" id="novel_model_234_5bd9a17a">
    <property type="protein sequence ID" value="cds.novel_model_234_5bd9a17a"/>
    <property type="gene ID" value="novel_gene_135_5bd9a17a"/>
</dbReference>
<protein>
    <recommendedName>
        <fullName evidence="4">Secreted protein</fullName>
    </recommendedName>
</protein>
<name>A0A803QWR7_CANSA</name>
<dbReference type="Proteomes" id="UP000596661">
    <property type="component" value="Chromosome 2"/>
</dbReference>
<keyword evidence="3" id="KW-1185">Reference proteome</keyword>
<feature type="signal peptide" evidence="1">
    <location>
        <begin position="1"/>
        <end position="22"/>
    </location>
</feature>
<organism evidence="2 3">
    <name type="scientific">Cannabis sativa</name>
    <name type="common">Hemp</name>
    <name type="synonym">Marijuana</name>
    <dbReference type="NCBI Taxonomy" id="3483"/>
    <lineage>
        <taxon>Eukaryota</taxon>
        <taxon>Viridiplantae</taxon>
        <taxon>Streptophyta</taxon>
        <taxon>Embryophyta</taxon>
        <taxon>Tracheophyta</taxon>
        <taxon>Spermatophyta</taxon>
        <taxon>Magnoliopsida</taxon>
        <taxon>eudicotyledons</taxon>
        <taxon>Gunneridae</taxon>
        <taxon>Pentapetalae</taxon>
        <taxon>rosids</taxon>
        <taxon>fabids</taxon>
        <taxon>Rosales</taxon>
        <taxon>Cannabaceae</taxon>
        <taxon>Cannabis</taxon>
    </lineage>
</organism>
<accession>A0A803QWR7</accession>
<reference evidence="2" key="2">
    <citation type="submission" date="2021-03" db="UniProtKB">
        <authorList>
            <consortium name="EnsemblPlants"/>
        </authorList>
    </citation>
    <scope>IDENTIFICATION</scope>
</reference>
<evidence type="ECO:0000313" key="3">
    <source>
        <dbReference type="Proteomes" id="UP000596661"/>
    </source>
</evidence>
<sequence>MCIGVIMMMMMRIPAIVVDVLCDSGCIRRCPKQPTLSKPHCIQSQLPFPPIWGTFSRHSIFLIEHFRLLHRTIHPHQNTI</sequence>
<feature type="chain" id="PRO_5031484298" description="Secreted protein" evidence="1">
    <location>
        <begin position="23"/>
        <end position="80"/>
    </location>
</feature>
<evidence type="ECO:0000256" key="1">
    <source>
        <dbReference type="SAM" id="SignalP"/>
    </source>
</evidence>
<evidence type="ECO:0008006" key="4">
    <source>
        <dbReference type="Google" id="ProtNLM"/>
    </source>
</evidence>
<reference evidence="2" key="1">
    <citation type="submission" date="2018-11" db="EMBL/GenBank/DDBJ databases">
        <authorList>
            <person name="Grassa J C."/>
        </authorList>
    </citation>
    <scope>NUCLEOTIDE SEQUENCE [LARGE SCALE GENOMIC DNA]</scope>
</reference>
<dbReference type="AlphaFoldDB" id="A0A803QWR7"/>
<proteinExistence type="predicted"/>
<dbReference type="EMBL" id="UZAU01000096">
    <property type="status" value="NOT_ANNOTATED_CDS"/>
    <property type="molecule type" value="Genomic_DNA"/>
</dbReference>
<keyword evidence="1" id="KW-0732">Signal</keyword>
<dbReference type="Gramene" id="novel_model_234_5bd9a17a">
    <property type="protein sequence ID" value="cds.novel_model_234_5bd9a17a"/>
    <property type="gene ID" value="novel_gene_135_5bd9a17a"/>
</dbReference>
<evidence type="ECO:0000313" key="2">
    <source>
        <dbReference type="EnsemblPlants" id="cds.novel_model_234_5bd9a17a"/>
    </source>
</evidence>